<dbReference type="AlphaFoldDB" id="A0A7S4EIY7"/>
<dbReference type="EMBL" id="HBIX01012676">
    <property type="protein sequence ID" value="CAE0716675.1"/>
    <property type="molecule type" value="Transcribed_RNA"/>
</dbReference>
<feature type="transmembrane region" description="Helical" evidence="1">
    <location>
        <begin position="70"/>
        <end position="91"/>
    </location>
</feature>
<keyword evidence="1" id="KW-1133">Transmembrane helix</keyword>
<name>A0A7S4EIY7_9STRA</name>
<organism evidence="2">
    <name type="scientific">Pseudo-nitzschia australis</name>
    <dbReference type="NCBI Taxonomy" id="44445"/>
    <lineage>
        <taxon>Eukaryota</taxon>
        <taxon>Sar</taxon>
        <taxon>Stramenopiles</taxon>
        <taxon>Ochrophyta</taxon>
        <taxon>Bacillariophyta</taxon>
        <taxon>Bacillariophyceae</taxon>
        <taxon>Bacillariophycidae</taxon>
        <taxon>Bacillariales</taxon>
        <taxon>Bacillariaceae</taxon>
        <taxon>Pseudo-nitzschia</taxon>
    </lineage>
</organism>
<evidence type="ECO:0000313" key="2">
    <source>
        <dbReference type="EMBL" id="CAE0716675.1"/>
    </source>
</evidence>
<accession>A0A7S4EIY7</accession>
<proteinExistence type="predicted"/>
<reference evidence="2" key="1">
    <citation type="submission" date="2021-01" db="EMBL/GenBank/DDBJ databases">
        <authorList>
            <person name="Corre E."/>
            <person name="Pelletier E."/>
            <person name="Niang G."/>
            <person name="Scheremetjew M."/>
            <person name="Finn R."/>
            <person name="Kale V."/>
            <person name="Holt S."/>
            <person name="Cochrane G."/>
            <person name="Meng A."/>
            <person name="Brown T."/>
            <person name="Cohen L."/>
        </authorList>
    </citation>
    <scope>NUCLEOTIDE SEQUENCE</scope>
    <source>
        <strain evidence="2">10249 10 AB</strain>
    </source>
</reference>
<gene>
    <name evidence="2" type="ORF">PAUS00366_LOCUS9427</name>
</gene>
<sequence length="116" mass="12921">MGAYHIQYPVVGERGRVTVNFCLPIVEVAGRMFRSNEGIVVDLTRYTISASRLQVCITLILILVVVEKMPAFICCIVGGLDMSVFLVLFIYSFNANKPTIRVDFASPNKISSKYVL</sequence>
<protein>
    <submittedName>
        <fullName evidence="2">Uncharacterized protein</fullName>
    </submittedName>
</protein>
<keyword evidence="1" id="KW-0472">Membrane</keyword>
<evidence type="ECO:0000256" key="1">
    <source>
        <dbReference type="SAM" id="Phobius"/>
    </source>
</evidence>
<keyword evidence="1" id="KW-0812">Transmembrane</keyword>
<feature type="transmembrane region" description="Helical" evidence="1">
    <location>
        <begin position="43"/>
        <end position="64"/>
    </location>
</feature>